<keyword evidence="3" id="KW-0964">Secreted</keyword>
<dbReference type="AlphaFoldDB" id="A0A9W6AJ67"/>
<dbReference type="Pfam" id="PF00295">
    <property type="entry name" value="Glyco_hydro_28"/>
    <property type="match status" value="1"/>
</dbReference>
<accession>A0A9W6AJ67</accession>
<evidence type="ECO:0000256" key="6">
    <source>
        <dbReference type="ARBA" id="ARBA00023157"/>
    </source>
</evidence>
<keyword evidence="6" id="KW-1015">Disulfide bond</keyword>
<evidence type="ECO:0000256" key="9">
    <source>
        <dbReference type="ARBA" id="ARBA00023295"/>
    </source>
</evidence>
<dbReference type="PANTHER" id="PTHR31736">
    <property type="match status" value="1"/>
</dbReference>
<feature type="signal peptide" evidence="14">
    <location>
        <begin position="1"/>
        <end position="20"/>
    </location>
</feature>
<feature type="domain" description="Rhamnogalacturonase A/B/Epimerase-like pectate lyase" evidence="15">
    <location>
        <begin position="41"/>
        <end position="82"/>
    </location>
</feature>
<dbReference type="GO" id="GO:0071555">
    <property type="term" value="P:cell wall organization"/>
    <property type="evidence" value="ECO:0007669"/>
    <property type="project" value="UniProtKB-KW"/>
</dbReference>
<keyword evidence="5 13" id="KW-0378">Hydrolase</keyword>
<proteinExistence type="inferred from homology"/>
<name>A0A9W6AJ67_ASPTU</name>
<dbReference type="GO" id="GO:0005576">
    <property type="term" value="C:extracellular region"/>
    <property type="evidence" value="ECO:0007669"/>
    <property type="project" value="UniProtKB-SubCell"/>
</dbReference>
<keyword evidence="7" id="KW-0325">Glycoprotein</keyword>
<organism evidence="16 17">
    <name type="scientific">Aspergillus tubingensis</name>
    <dbReference type="NCBI Taxonomy" id="5068"/>
    <lineage>
        <taxon>Eukaryota</taxon>
        <taxon>Fungi</taxon>
        <taxon>Dikarya</taxon>
        <taxon>Ascomycota</taxon>
        <taxon>Pezizomycotina</taxon>
        <taxon>Eurotiomycetes</taxon>
        <taxon>Eurotiomycetidae</taxon>
        <taxon>Eurotiales</taxon>
        <taxon>Aspergillaceae</taxon>
        <taxon>Aspergillus</taxon>
        <taxon>Aspergillus subgen. Circumdati</taxon>
    </lineage>
</organism>
<dbReference type="GO" id="GO:0000272">
    <property type="term" value="P:polysaccharide catabolic process"/>
    <property type="evidence" value="ECO:0007669"/>
    <property type="project" value="UniProtKB-KW"/>
</dbReference>
<comment type="similarity">
    <text evidence="2 13">Belongs to the glycosyl hydrolase 28 family.</text>
</comment>
<comment type="caution">
    <text evidence="16">The sequence shown here is derived from an EMBL/GenBank/DDBJ whole genome shotgun (WGS) entry which is preliminary data.</text>
</comment>
<evidence type="ECO:0000256" key="4">
    <source>
        <dbReference type="ARBA" id="ARBA00022729"/>
    </source>
</evidence>
<dbReference type="InterPro" id="IPR000743">
    <property type="entry name" value="Glyco_hydro_28"/>
</dbReference>
<dbReference type="GO" id="GO:0004650">
    <property type="term" value="F:polygalacturonase activity"/>
    <property type="evidence" value="ECO:0007669"/>
    <property type="project" value="InterPro"/>
</dbReference>
<evidence type="ECO:0000256" key="10">
    <source>
        <dbReference type="ARBA" id="ARBA00023316"/>
    </source>
</evidence>
<reference evidence="16" key="1">
    <citation type="submission" date="2022-07" db="EMBL/GenBank/DDBJ databases">
        <title>Taxonomy of Aspergillus series Nigri: significant species reduction supported by multi-species coalescent approaches.</title>
        <authorList>
            <person name="Bian C."/>
            <person name="Kusuya Y."/>
            <person name="Sklenar F."/>
            <person name="D'hooge E."/>
            <person name="Yaguchi T."/>
            <person name="Takahashi H."/>
            <person name="Hubka V."/>
        </authorList>
    </citation>
    <scope>NUCLEOTIDE SEQUENCE</scope>
    <source>
        <strain evidence="16">IFM 56815</strain>
    </source>
</reference>
<dbReference type="InterPro" id="IPR024535">
    <property type="entry name" value="RHGA/B-epi-like_pectate_lyase"/>
</dbReference>
<evidence type="ECO:0000259" key="15">
    <source>
        <dbReference type="Pfam" id="PF12708"/>
    </source>
</evidence>
<evidence type="ECO:0000256" key="5">
    <source>
        <dbReference type="ARBA" id="ARBA00022801"/>
    </source>
</evidence>
<dbReference type="InterPro" id="IPR012334">
    <property type="entry name" value="Pectin_lyas_fold"/>
</dbReference>
<comment type="subcellular location">
    <subcellularLocation>
        <location evidence="1">Secreted</location>
    </subcellularLocation>
</comment>
<feature type="chain" id="PRO_5040770693" description="Rhamnogalacturonase A/B/Epimerase-like pectate lyase domain-containing protein" evidence="14">
    <location>
        <begin position="21"/>
        <end position="288"/>
    </location>
</feature>
<protein>
    <recommendedName>
        <fullName evidence="15">Rhamnogalacturonase A/B/Epimerase-like pectate lyase domain-containing protein</fullName>
    </recommendedName>
</protein>
<dbReference type="GO" id="GO:0046576">
    <property type="term" value="F:rhamnogalacturonan alpha-L-rhamnopyranosyl-(1-&gt;4)-alpha-D-galactopyranosyluronide lyase activity"/>
    <property type="evidence" value="ECO:0007669"/>
    <property type="project" value="UniProtKB-ARBA"/>
</dbReference>
<sequence>MHFSFPILAILGSMPFIVQAQLTGRVGPTTSATDKAAVKTCNVLDYGAVADNTTDVGQPIMNAFNDCASGGLVYVPEGDYLLVNWVGLVNGTGVAVQLDGVLYRGSDPRSQGYMFSISDGSDIEFFSSTGKGAIQASGYLYHLQGTRVGPRILSVSAVTDCEVYNMAIRGGDSGGLDGIDVAGSNIWIHDVMVTNKDECVTMKTGAANILVENIYCNISGGCGMGSLGTGANVTDITYRNVYTWSSNNMFLIKSNGGDGTVSNVLLENFIGTHYPLIDHTGRDWILTL</sequence>
<evidence type="ECO:0000256" key="7">
    <source>
        <dbReference type="ARBA" id="ARBA00023180"/>
    </source>
</evidence>
<evidence type="ECO:0000256" key="14">
    <source>
        <dbReference type="SAM" id="SignalP"/>
    </source>
</evidence>
<dbReference type="SUPFAM" id="SSF51126">
    <property type="entry name" value="Pectin lyase-like"/>
    <property type="match status" value="1"/>
</dbReference>
<evidence type="ECO:0000256" key="2">
    <source>
        <dbReference type="ARBA" id="ARBA00008834"/>
    </source>
</evidence>
<dbReference type="Proteomes" id="UP001144157">
    <property type="component" value="Unassembled WGS sequence"/>
</dbReference>
<keyword evidence="10" id="KW-0961">Cell wall biogenesis/degradation</keyword>
<keyword evidence="8" id="KW-0119">Carbohydrate metabolism</keyword>
<keyword evidence="4 14" id="KW-0732">Signal</keyword>
<evidence type="ECO:0000256" key="12">
    <source>
        <dbReference type="ARBA" id="ARBA00055280"/>
    </source>
</evidence>
<dbReference type="Gene3D" id="2.160.20.10">
    <property type="entry name" value="Single-stranded right-handed beta-helix, Pectin lyase-like"/>
    <property type="match status" value="2"/>
</dbReference>
<evidence type="ECO:0000256" key="3">
    <source>
        <dbReference type="ARBA" id="ARBA00022525"/>
    </source>
</evidence>
<dbReference type="PANTHER" id="PTHR31736:SF19">
    <property type="entry name" value="PECTIN LYASE SUPERFAMILY PROTEIN-RELATED"/>
    <property type="match status" value="1"/>
</dbReference>
<dbReference type="Pfam" id="PF12708">
    <property type="entry name" value="Pect-lyase_RHGA_epim"/>
    <property type="match status" value="1"/>
</dbReference>
<evidence type="ECO:0000313" key="16">
    <source>
        <dbReference type="EMBL" id="GLA81786.1"/>
    </source>
</evidence>
<evidence type="ECO:0000313" key="17">
    <source>
        <dbReference type="Proteomes" id="UP001144157"/>
    </source>
</evidence>
<gene>
    <name evidence="16" type="ORF">AtubIFM56815_005964</name>
</gene>
<keyword evidence="11" id="KW-0624">Polysaccharide degradation</keyword>
<keyword evidence="9 13" id="KW-0326">Glycosidase</keyword>
<dbReference type="InterPro" id="IPR011050">
    <property type="entry name" value="Pectin_lyase_fold/virulence"/>
</dbReference>
<evidence type="ECO:0000256" key="11">
    <source>
        <dbReference type="ARBA" id="ARBA00023326"/>
    </source>
</evidence>
<dbReference type="EMBL" id="BRPE01000003">
    <property type="protein sequence ID" value="GLA81786.1"/>
    <property type="molecule type" value="Genomic_DNA"/>
</dbReference>
<comment type="function">
    <text evidence="12">Pectinolytic enzymes consist of four classes of enzymes: pectine lyase, polygalacturonase, pectin methylesterase and rhamnogalacturonase. Hydrolyzes alpha-D-galacturonopyranosyl-(1,2)-alpha-L-rhamnopyranosyl linkages in the backbone of the hairy regions of pectins.</text>
</comment>
<evidence type="ECO:0000256" key="8">
    <source>
        <dbReference type="ARBA" id="ARBA00023277"/>
    </source>
</evidence>
<evidence type="ECO:0000256" key="13">
    <source>
        <dbReference type="RuleBase" id="RU361169"/>
    </source>
</evidence>
<evidence type="ECO:0000256" key="1">
    <source>
        <dbReference type="ARBA" id="ARBA00004613"/>
    </source>
</evidence>